<sequence>MSDKRRITPADLRSKAWFDNPHNPGMTALYLERYLNYGLTPEELRSGKPLIGIAQTGSDLSPCNRHHIELAKRVREGITAAGGVAFEFPCHPIQETGKRPTASLDRNLAYLSLVEVLYGYPLDGVVLLTGCDKTMPACLMAAATVNIPAISLNVGPMLNGYFHKELTGSGTIVWKARERHAAGDIDFQQFMDIVGSSAPSTGHCNTMGTASTMNALAEALGLALPGSAAIPAPYRERGQAAYATGQRIVEMVWEDLKPSDILTREAFENAIVANAAIGGSTNAPIHINAIAKHIGVPLSCDDWERVGFEIPLLVDMQPAGRWLGEEYFRAGGLPAVFAELIEAGKVHEGALTCNGRTVGENYRGRHSWNRDVIRAYDAPLMERAGFLNLKGTLFDSAIMKTCVISEEFAARYLRNPNDPMAFEGRVMVFDGPEDYHTRIDDPALDIDETTILIMRGAGPIGYPGAAEVVNMQPPGALIRRGVTSLPCIGDGRQSGTSGTPAILNASPEAAAGGGLALLQTGDRIRIDLNRRSADILLPAEELARRRADLAARGGYPYPATQTPWQEIYRDQVEQLDQGMVMKGAVKFQKVAQASGVPRDNH</sequence>
<evidence type="ECO:0000259" key="6">
    <source>
        <dbReference type="Pfam" id="PF00920"/>
    </source>
</evidence>
<comment type="caution">
    <text evidence="8">The sequence shown here is derived from an EMBL/GenBank/DDBJ whole genome shotgun (WGS) entry which is preliminary data.</text>
</comment>
<proteinExistence type="inferred from homology"/>
<dbReference type="PANTHER" id="PTHR43183">
    <property type="entry name" value="HYPOTHETICAL DIHYDROXYACID DEHYDRATASE (EUROFUNG)-RELATED"/>
    <property type="match status" value="1"/>
</dbReference>
<dbReference type="GO" id="GO:0004160">
    <property type="term" value="F:dihydroxy-acid dehydratase activity"/>
    <property type="evidence" value="ECO:0007669"/>
    <property type="project" value="UniProtKB-EC"/>
</dbReference>
<feature type="domain" description="Dihydroxy-acid/6-phosphogluconate dehydratase C-terminal" evidence="7">
    <location>
        <begin position="371"/>
        <end position="578"/>
    </location>
</feature>
<dbReference type="SUPFAM" id="SSF143975">
    <property type="entry name" value="IlvD/EDD N-terminal domain-like"/>
    <property type="match status" value="1"/>
</dbReference>
<dbReference type="Gene3D" id="3.50.30.80">
    <property type="entry name" value="IlvD/EDD C-terminal domain-like"/>
    <property type="match status" value="1"/>
</dbReference>
<dbReference type="EC" id="4.2.1.9" evidence="8"/>
<evidence type="ECO:0000313" key="9">
    <source>
        <dbReference type="Proteomes" id="UP001549119"/>
    </source>
</evidence>
<evidence type="ECO:0000256" key="3">
    <source>
        <dbReference type="ARBA" id="ARBA00023004"/>
    </source>
</evidence>
<dbReference type="InterPro" id="IPR037237">
    <property type="entry name" value="IlvD/EDD_N"/>
</dbReference>
<dbReference type="NCBIfam" id="NF004784">
    <property type="entry name" value="PRK06131.1"/>
    <property type="match status" value="1"/>
</dbReference>
<dbReference type="RefSeq" id="WP_012319857.1">
    <property type="nucleotide sequence ID" value="NZ_BJXP01000019.1"/>
</dbReference>
<evidence type="ECO:0000256" key="2">
    <source>
        <dbReference type="ARBA" id="ARBA00022723"/>
    </source>
</evidence>
<dbReference type="EMBL" id="JBEPNW010000002">
    <property type="protein sequence ID" value="MET3867573.1"/>
    <property type="molecule type" value="Genomic_DNA"/>
</dbReference>
<name>A0ABV2NME2_9HYPH</name>
<organism evidence="8 9">
    <name type="scientific">Methylobacterium radiotolerans</name>
    <dbReference type="NCBI Taxonomy" id="31998"/>
    <lineage>
        <taxon>Bacteria</taxon>
        <taxon>Pseudomonadati</taxon>
        <taxon>Pseudomonadota</taxon>
        <taxon>Alphaproteobacteria</taxon>
        <taxon>Hyphomicrobiales</taxon>
        <taxon>Methylobacteriaceae</taxon>
        <taxon>Methylobacterium</taxon>
    </lineage>
</organism>
<protein>
    <submittedName>
        <fullName evidence="8">Dihydroxy-acid dehydratase</fullName>
        <ecNumber evidence="8">4.2.1.9</ecNumber>
    </submittedName>
</protein>
<dbReference type="InterPro" id="IPR052352">
    <property type="entry name" value="Sugar_Degrad_Dehydratases"/>
</dbReference>
<evidence type="ECO:0000256" key="5">
    <source>
        <dbReference type="ARBA" id="ARBA00023239"/>
    </source>
</evidence>
<dbReference type="NCBIfam" id="NF009560">
    <property type="entry name" value="PRK13017.1"/>
    <property type="match status" value="1"/>
</dbReference>
<dbReference type="InterPro" id="IPR000581">
    <property type="entry name" value="ILV_EDD_N"/>
</dbReference>
<dbReference type="PROSITE" id="PS00886">
    <property type="entry name" value="ILVD_EDD_1"/>
    <property type="match status" value="1"/>
</dbReference>
<dbReference type="InterPro" id="IPR056740">
    <property type="entry name" value="ILV_EDD_C"/>
</dbReference>
<evidence type="ECO:0000313" key="8">
    <source>
        <dbReference type="EMBL" id="MET3867573.1"/>
    </source>
</evidence>
<dbReference type="SUPFAM" id="SSF52016">
    <property type="entry name" value="LeuD/IlvD-like"/>
    <property type="match status" value="1"/>
</dbReference>
<accession>A0ABV2NME2</accession>
<evidence type="ECO:0000259" key="7">
    <source>
        <dbReference type="Pfam" id="PF24877"/>
    </source>
</evidence>
<gene>
    <name evidence="8" type="ORF">ABIC20_004882</name>
</gene>
<feature type="domain" description="Dihydroxy-acid/6-phosphogluconate dehydratase N-terminal" evidence="6">
    <location>
        <begin position="48"/>
        <end position="361"/>
    </location>
</feature>
<dbReference type="PANTHER" id="PTHR43183:SF1">
    <property type="entry name" value="HYPOTHETICAL DIHYDROXY-ACID DEHYDRATASE (EUROFUNG)-RELATED"/>
    <property type="match status" value="1"/>
</dbReference>
<evidence type="ECO:0000256" key="1">
    <source>
        <dbReference type="ARBA" id="ARBA00006486"/>
    </source>
</evidence>
<dbReference type="InterPro" id="IPR042096">
    <property type="entry name" value="Dihydro-acid_dehy_C"/>
</dbReference>
<keyword evidence="5 8" id="KW-0456">Lyase</keyword>
<keyword evidence="4" id="KW-0411">Iron-sulfur</keyword>
<dbReference type="Proteomes" id="UP001549119">
    <property type="component" value="Unassembled WGS sequence"/>
</dbReference>
<dbReference type="Pfam" id="PF24877">
    <property type="entry name" value="ILV_EDD_C"/>
    <property type="match status" value="1"/>
</dbReference>
<keyword evidence="2" id="KW-0479">Metal-binding</keyword>
<keyword evidence="3" id="KW-0408">Iron</keyword>
<dbReference type="Pfam" id="PF00920">
    <property type="entry name" value="ILVD_EDD_N"/>
    <property type="match status" value="1"/>
</dbReference>
<dbReference type="InterPro" id="IPR020558">
    <property type="entry name" value="DiOHA_6PGluconate_deHydtase_CS"/>
</dbReference>
<comment type="similarity">
    <text evidence="1">Belongs to the IlvD/Edd family.</text>
</comment>
<reference evidence="8 9" key="1">
    <citation type="submission" date="2024-06" db="EMBL/GenBank/DDBJ databases">
        <title>Genomics of switchgrass bacterial isolates.</title>
        <authorList>
            <person name="Shade A."/>
        </authorList>
    </citation>
    <scope>NUCLEOTIDE SEQUENCE [LARGE SCALE GENOMIC DNA]</scope>
    <source>
        <strain evidence="8 9">PvP084</strain>
    </source>
</reference>
<evidence type="ECO:0000256" key="4">
    <source>
        <dbReference type="ARBA" id="ARBA00023014"/>
    </source>
</evidence>
<dbReference type="GeneID" id="6138948"/>
<keyword evidence="9" id="KW-1185">Reference proteome</keyword>